<comment type="subcellular location">
    <subcellularLocation>
        <location evidence="1">Membrane</location>
        <topology evidence="1">Multi-pass membrane protein</topology>
    </subcellularLocation>
</comment>
<evidence type="ECO:0000259" key="6">
    <source>
        <dbReference type="Pfam" id="PF04932"/>
    </source>
</evidence>
<feature type="transmembrane region" description="Helical" evidence="5">
    <location>
        <begin position="32"/>
        <end position="51"/>
    </location>
</feature>
<evidence type="ECO:0000256" key="4">
    <source>
        <dbReference type="ARBA" id="ARBA00023136"/>
    </source>
</evidence>
<feature type="transmembrane region" description="Helical" evidence="5">
    <location>
        <begin position="130"/>
        <end position="149"/>
    </location>
</feature>
<feature type="transmembrane region" description="Helical" evidence="5">
    <location>
        <begin position="348"/>
        <end position="368"/>
    </location>
</feature>
<evidence type="ECO:0000313" key="7">
    <source>
        <dbReference type="EMBL" id="PFG44226.1"/>
    </source>
</evidence>
<evidence type="ECO:0000256" key="2">
    <source>
        <dbReference type="ARBA" id="ARBA00022692"/>
    </source>
</evidence>
<dbReference type="EMBL" id="PDJJ01000001">
    <property type="protein sequence ID" value="PFG44226.1"/>
    <property type="molecule type" value="Genomic_DNA"/>
</dbReference>
<keyword evidence="4 5" id="KW-0472">Membrane</keyword>
<dbReference type="Pfam" id="PF04932">
    <property type="entry name" value="Wzy_C"/>
    <property type="match status" value="1"/>
</dbReference>
<keyword evidence="2 5" id="KW-0812">Transmembrane</keyword>
<dbReference type="GO" id="GO:0016020">
    <property type="term" value="C:membrane"/>
    <property type="evidence" value="ECO:0007669"/>
    <property type="project" value="UniProtKB-SubCell"/>
</dbReference>
<dbReference type="OrthoDB" id="3837781at2"/>
<accession>A0A2A9F0B3</accession>
<feature type="transmembrane region" description="Helical" evidence="5">
    <location>
        <begin position="156"/>
        <end position="175"/>
    </location>
</feature>
<dbReference type="PANTHER" id="PTHR37422">
    <property type="entry name" value="TEICHURONIC ACID BIOSYNTHESIS PROTEIN TUAE"/>
    <property type="match status" value="1"/>
</dbReference>
<dbReference type="PANTHER" id="PTHR37422:SF13">
    <property type="entry name" value="LIPOPOLYSACCHARIDE BIOSYNTHESIS PROTEIN PA4999-RELATED"/>
    <property type="match status" value="1"/>
</dbReference>
<feature type="transmembrane region" description="Helical" evidence="5">
    <location>
        <begin position="6"/>
        <end position="25"/>
    </location>
</feature>
<evidence type="ECO:0000313" key="8">
    <source>
        <dbReference type="Proteomes" id="UP000224130"/>
    </source>
</evidence>
<name>A0A2A9F0B3_9MICO</name>
<evidence type="ECO:0000256" key="1">
    <source>
        <dbReference type="ARBA" id="ARBA00004141"/>
    </source>
</evidence>
<feature type="transmembrane region" description="Helical" evidence="5">
    <location>
        <begin position="195"/>
        <end position="213"/>
    </location>
</feature>
<proteinExistence type="predicted"/>
<comment type="caution">
    <text evidence="7">The sequence shown here is derived from an EMBL/GenBank/DDBJ whole genome shotgun (WGS) entry which is preliminary data.</text>
</comment>
<feature type="transmembrane region" description="Helical" evidence="5">
    <location>
        <begin position="395"/>
        <end position="418"/>
    </location>
</feature>
<keyword evidence="8" id="KW-1185">Reference proteome</keyword>
<feature type="transmembrane region" description="Helical" evidence="5">
    <location>
        <begin position="104"/>
        <end position="124"/>
    </location>
</feature>
<organism evidence="7 8">
    <name type="scientific">Isoptericola jiangsuensis</name>
    <dbReference type="NCBI Taxonomy" id="548579"/>
    <lineage>
        <taxon>Bacteria</taxon>
        <taxon>Bacillati</taxon>
        <taxon>Actinomycetota</taxon>
        <taxon>Actinomycetes</taxon>
        <taxon>Micrococcales</taxon>
        <taxon>Promicromonosporaceae</taxon>
        <taxon>Isoptericola</taxon>
    </lineage>
</organism>
<reference evidence="7 8" key="1">
    <citation type="submission" date="2017-10" db="EMBL/GenBank/DDBJ databases">
        <title>Sequencing the genomes of 1000 actinobacteria strains.</title>
        <authorList>
            <person name="Klenk H.-P."/>
        </authorList>
    </citation>
    <scope>NUCLEOTIDE SEQUENCE [LARGE SCALE GENOMIC DNA]</scope>
    <source>
        <strain evidence="7 8">DSM 21863</strain>
    </source>
</reference>
<feature type="domain" description="O-antigen ligase-related" evidence="6">
    <location>
        <begin position="228"/>
        <end position="358"/>
    </location>
</feature>
<dbReference type="RefSeq" id="WP_098464462.1">
    <property type="nucleotide sequence ID" value="NZ_PDJJ01000001.1"/>
</dbReference>
<feature type="transmembrane region" description="Helical" evidence="5">
    <location>
        <begin position="268"/>
        <end position="285"/>
    </location>
</feature>
<keyword evidence="7" id="KW-0436">Ligase</keyword>
<sequence length="440" mass="47679">MTTTVPRLIGAALALAATALLLVALGGAVPTFGGYALIGGLVVLVVGATLVEPMAFPLLVTPALLSVEQVGGVLSVSDFLLFPAFWVVLLLGRRPFSPTLRAALWLNAFYQFATLFTVVANPYAANLTEWFHAWLLVGGALVVGWGLGAGGLDRPALALLLAPMALIGVLAAVAALPMLASGQWSPVYLDWPVPLHKNFIGSLLAYGAAIAYARPPWIGWPRWVWNVIFVLTTLGVLASQARQAWIALSFGILVILLRRRVSGAHRSLWILLPVALAIYVVTQLLNDQLDEGGVHNSAGERMLWYRLSFEVWRQSSIWFGAGLRWWYTDKFPLYQFQPPNAELEVLSSAGVVGLFGFLVMSIGIPVLLWRKLPPEYGTIAAVVPAMRLVNSQFDLYWVAVSVSIPYLVAGICLGAAAAKERGWNVRASPPTLRLDHEVAR</sequence>
<protein>
    <submittedName>
        <fullName evidence="7">O-antigen ligase</fullName>
    </submittedName>
</protein>
<dbReference type="InterPro" id="IPR007016">
    <property type="entry name" value="O-antigen_ligase-rel_domated"/>
</dbReference>
<keyword evidence="3 5" id="KW-1133">Transmembrane helix</keyword>
<dbReference type="InterPro" id="IPR051533">
    <property type="entry name" value="WaaL-like"/>
</dbReference>
<dbReference type="Proteomes" id="UP000224130">
    <property type="component" value="Unassembled WGS sequence"/>
</dbReference>
<gene>
    <name evidence="7" type="ORF">ATJ88_2945</name>
</gene>
<dbReference type="AlphaFoldDB" id="A0A2A9F0B3"/>
<feature type="transmembrane region" description="Helical" evidence="5">
    <location>
        <begin position="71"/>
        <end position="92"/>
    </location>
</feature>
<feature type="transmembrane region" description="Helical" evidence="5">
    <location>
        <begin position="244"/>
        <end position="261"/>
    </location>
</feature>
<evidence type="ECO:0000256" key="5">
    <source>
        <dbReference type="SAM" id="Phobius"/>
    </source>
</evidence>
<evidence type="ECO:0000256" key="3">
    <source>
        <dbReference type="ARBA" id="ARBA00022989"/>
    </source>
</evidence>
<feature type="transmembrane region" description="Helical" evidence="5">
    <location>
        <begin position="220"/>
        <end position="238"/>
    </location>
</feature>
<dbReference type="GO" id="GO:0016874">
    <property type="term" value="F:ligase activity"/>
    <property type="evidence" value="ECO:0007669"/>
    <property type="project" value="UniProtKB-KW"/>
</dbReference>